<dbReference type="InterPro" id="IPR036428">
    <property type="entry name" value="PCD_sf"/>
</dbReference>
<dbReference type="AlphaFoldDB" id="I0YYM1"/>
<feature type="non-terminal residue" evidence="6">
    <location>
        <position position="1"/>
    </location>
</feature>
<evidence type="ECO:0000256" key="1">
    <source>
        <dbReference type="ARBA" id="ARBA00001554"/>
    </source>
</evidence>
<dbReference type="Proteomes" id="UP000007264">
    <property type="component" value="Unassembled WGS sequence"/>
</dbReference>
<dbReference type="PANTHER" id="PTHR12599">
    <property type="entry name" value="PTERIN-4-ALPHA-CARBINOLAMINE DEHYDRATASE"/>
    <property type="match status" value="1"/>
</dbReference>
<name>I0YYM1_COCSC</name>
<dbReference type="EMBL" id="AGSI01000007">
    <property type="protein sequence ID" value="EIE23490.1"/>
    <property type="molecule type" value="Genomic_DNA"/>
</dbReference>
<dbReference type="InterPro" id="IPR001533">
    <property type="entry name" value="Pterin_deHydtase"/>
</dbReference>
<keyword evidence="7" id="KW-1185">Reference proteome</keyword>
<dbReference type="Pfam" id="PF01329">
    <property type="entry name" value="Pterin_4a"/>
    <property type="match status" value="1"/>
</dbReference>
<evidence type="ECO:0000256" key="4">
    <source>
        <dbReference type="ARBA" id="ARBA00023239"/>
    </source>
</evidence>
<proteinExistence type="inferred from homology"/>
<dbReference type="GO" id="GO:0008124">
    <property type="term" value="F:4-alpha-hydroxytetrahydrobiopterin dehydratase activity"/>
    <property type="evidence" value="ECO:0007669"/>
    <property type="project" value="UniProtKB-EC"/>
</dbReference>
<evidence type="ECO:0000313" key="7">
    <source>
        <dbReference type="Proteomes" id="UP000007264"/>
    </source>
</evidence>
<dbReference type="RefSeq" id="XP_005648034.1">
    <property type="nucleotide sequence ID" value="XM_005647977.1"/>
</dbReference>
<gene>
    <name evidence="6" type="ORF">COCSUDRAFT_8543</name>
</gene>
<accession>I0YYM1</accession>
<comment type="similarity">
    <text evidence="2">Belongs to the pterin-4-alpha-carbinolamine dehydratase family.</text>
</comment>
<dbReference type="eggNOG" id="KOG4073">
    <property type="taxonomic scope" value="Eukaryota"/>
</dbReference>
<evidence type="ECO:0000256" key="5">
    <source>
        <dbReference type="ARBA" id="ARBA00030497"/>
    </source>
</evidence>
<dbReference type="STRING" id="574566.I0YYM1"/>
<feature type="non-terminal residue" evidence="6">
    <location>
        <position position="119"/>
    </location>
</feature>
<dbReference type="SUPFAM" id="SSF55248">
    <property type="entry name" value="PCD-like"/>
    <property type="match status" value="1"/>
</dbReference>
<keyword evidence="4" id="KW-0456">Lyase</keyword>
<dbReference type="EC" id="4.2.1.96" evidence="3"/>
<dbReference type="Gene3D" id="3.30.1360.20">
    <property type="entry name" value="Transcriptional coactivator/pterin dehydratase"/>
    <property type="match status" value="1"/>
</dbReference>
<comment type="catalytic activity">
    <reaction evidence="1">
        <text>(4aS,6R)-4a-hydroxy-L-erythro-5,6,7,8-tetrahydrobiopterin = (6R)-L-erythro-6,7-dihydrobiopterin + H2O</text>
        <dbReference type="Rhea" id="RHEA:11920"/>
        <dbReference type="ChEBI" id="CHEBI:15377"/>
        <dbReference type="ChEBI" id="CHEBI:15642"/>
        <dbReference type="ChEBI" id="CHEBI:43120"/>
        <dbReference type="EC" id="4.2.1.96"/>
    </reaction>
</comment>
<dbReference type="KEGG" id="csl:COCSUDRAFT_8543"/>
<dbReference type="GO" id="GO:0006729">
    <property type="term" value="P:tetrahydrobiopterin biosynthetic process"/>
    <property type="evidence" value="ECO:0007669"/>
    <property type="project" value="InterPro"/>
</dbReference>
<evidence type="ECO:0000313" key="6">
    <source>
        <dbReference type="EMBL" id="EIE23490.1"/>
    </source>
</evidence>
<evidence type="ECO:0000256" key="3">
    <source>
        <dbReference type="ARBA" id="ARBA00013252"/>
    </source>
</evidence>
<dbReference type="OrthoDB" id="277398at2759"/>
<dbReference type="PANTHER" id="PTHR12599:SF0">
    <property type="entry name" value="PTERIN-4-ALPHA-CARBINOLAMINE DEHYDRATASE"/>
    <property type="match status" value="1"/>
</dbReference>
<comment type="caution">
    <text evidence="6">The sequence shown here is derived from an EMBL/GenBank/DDBJ whole genome shotgun (WGS) entry which is preliminary data.</text>
</comment>
<protein>
    <recommendedName>
        <fullName evidence="3">4a-hydroxytetrahydrobiopterin dehydratase</fullName>
        <ecNumber evidence="3">4.2.1.96</ecNumber>
    </recommendedName>
    <alternativeName>
        <fullName evidence="5">4-alpha-hydroxy-tetrahydropterin dehydratase</fullName>
    </alternativeName>
</protein>
<organism evidence="6 7">
    <name type="scientific">Coccomyxa subellipsoidea (strain C-169)</name>
    <name type="common">Green microalga</name>
    <dbReference type="NCBI Taxonomy" id="574566"/>
    <lineage>
        <taxon>Eukaryota</taxon>
        <taxon>Viridiplantae</taxon>
        <taxon>Chlorophyta</taxon>
        <taxon>core chlorophytes</taxon>
        <taxon>Trebouxiophyceae</taxon>
        <taxon>Trebouxiophyceae incertae sedis</taxon>
        <taxon>Coccomyxaceae</taxon>
        <taxon>Coccomyxa</taxon>
        <taxon>Coccomyxa subellipsoidea</taxon>
    </lineage>
</organism>
<reference evidence="6 7" key="1">
    <citation type="journal article" date="2012" name="Genome Biol.">
        <title>The genome of the polar eukaryotic microalga coccomyxa subellipsoidea reveals traits of cold adaptation.</title>
        <authorList>
            <person name="Blanc G."/>
            <person name="Agarkova I."/>
            <person name="Grimwood J."/>
            <person name="Kuo A."/>
            <person name="Brueggeman A."/>
            <person name="Dunigan D."/>
            <person name="Gurnon J."/>
            <person name="Ladunga I."/>
            <person name="Lindquist E."/>
            <person name="Lucas S."/>
            <person name="Pangilinan J."/>
            <person name="Proschold T."/>
            <person name="Salamov A."/>
            <person name="Schmutz J."/>
            <person name="Weeks D."/>
            <person name="Yamada T."/>
            <person name="Claverie J.M."/>
            <person name="Grigoriev I."/>
            <person name="Van Etten J."/>
            <person name="Lomsadze A."/>
            <person name="Borodovsky M."/>
        </authorList>
    </citation>
    <scope>NUCLEOTIDE SEQUENCE [LARGE SCALE GENOMIC DNA]</scope>
    <source>
        <strain evidence="6 7">C-169</strain>
    </source>
</reference>
<sequence length="119" mass="13448">LRLQSCAGVCGRDTPRLPREEIFKHLISVPDWKIDGSVTSISKSFVARNFKEAISFFNRVMEVAEVEGHHPDLHLTNYRDVQVVVSTHAIKGLSIYDFILAAKIDALPVEFSPKWLKAQ</sequence>
<evidence type="ECO:0000256" key="2">
    <source>
        <dbReference type="ARBA" id="ARBA00006472"/>
    </source>
</evidence>
<dbReference type="GeneID" id="17041482"/>